<feature type="domain" description="OmpA-like" evidence="4">
    <location>
        <begin position="22"/>
        <end position="146"/>
    </location>
</feature>
<evidence type="ECO:0000256" key="2">
    <source>
        <dbReference type="SAM" id="MobiDB-lite"/>
    </source>
</evidence>
<accession>A0ABX1F0L4</accession>
<dbReference type="Proteomes" id="UP000765160">
    <property type="component" value="Unassembled WGS sequence"/>
</dbReference>
<sequence length="146" mass="14928">MMRRALIPVLLVLLAAPVAAEQGLSVRAEGGWRLGFAPGESALDAATRDALAGLAPGLAANLAALARGRITVEAQASSPADDASLARRLSLTRAATVRDVLVAAGVPATRIDIRALGRRDPPVDIAEILPPGVPRADSGSASRNTR</sequence>
<evidence type="ECO:0000256" key="3">
    <source>
        <dbReference type="SAM" id="SignalP"/>
    </source>
</evidence>
<dbReference type="EMBL" id="JAAVTX010000004">
    <property type="protein sequence ID" value="NKE45844.1"/>
    <property type="molecule type" value="Genomic_DNA"/>
</dbReference>
<evidence type="ECO:0000313" key="5">
    <source>
        <dbReference type="EMBL" id="NKE45844.1"/>
    </source>
</evidence>
<keyword evidence="3" id="KW-0732">Signal</keyword>
<keyword evidence="1" id="KW-0472">Membrane</keyword>
<evidence type="ECO:0000313" key="6">
    <source>
        <dbReference type="Proteomes" id="UP000765160"/>
    </source>
</evidence>
<feature type="region of interest" description="Disordered" evidence="2">
    <location>
        <begin position="124"/>
        <end position="146"/>
    </location>
</feature>
<dbReference type="RefSeq" id="WP_168050380.1">
    <property type="nucleotide sequence ID" value="NZ_JAATJR010000004.1"/>
</dbReference>
<proteinExistence type="predicted"/>
<gene>
    <name evidence="5" type="ORF">HB662_13720</name>
</gene>
<evidence type="ECO:0000259" key="4">
    <source>
        <dbReference type="PROSITE" id="PS51123"/>
    </source>
</evidence>
<dbReference type="InterPro" id="IPR006665">
    <property type="entry name" value="OmpA-like"/>
</dbReference>
<reference evidence="5 6" key="1">
    <citation type="submission" date="2020-03" db="EMBL/GenBank/DDBJ databases">
        <title>Roseomonas selenitidurans sp. nov. isolated from soil.</title>
        <authorList>
            <person name="Liu H."/>
        </authorList>
    </citation>
    <scope>NUCLEOTIDE SEQUENCE [LARGE SCALE GENOMIC DNA]</scope>
    <source>
        <strain evidence="5 6">JCM 15073</strain>
    </source>
</reference>
<feature type="chain" id="PRO_5045106779" evidence="3">
    <location>
        <begin position="21"/>
        <end position="146"/>
    </location>
</feature>
<comment type="caution">
    <text evidence="5">The sequence shown here is derived from an EMBL/GenBank/DDBJ whole genome shotgun (WGS) entry which is preliminary data.</text>
</comment>
<dbReference type="Pfam" id="PF00691">
    <property type="entry name" value="OmpA"/>
    <property type="match status" value="1"/>
</dbReference>
<dbReference type="Gene3D" id="3.30.1330.60">
    <property type="entry name" value="OmpA-like domain"/>
    <property type="match status" value="1"/>
</dbReference>
<dbReference type="PROSITE" id="PS51123">
    <property type="entry name" value="OMPA_2"/>
    <property type="match status" value="1"/>
</dbReference>
<organism evidence="5 6">
    <name type="scientific">Falsiroseomonas frigidaquae</name>
    <dbReference type="NCBI Taxonomy" id="487318"/>
    <lineage>
        <taxon>Bacteria</taxon>
        <taxon>Pseudomonadati</taxon>
        <taxon>Pseudomonadota</taxon>
        <taxon>Alphaproteobacteria</taxon>
        <taxon>Acetobacterales</taxon>
        <taxon>Roseomonadaceae</taxon>
        <taxon>Falsiroseomonas</taxon>
    </lineage>
</organism>
<dbReference type="SUPFAM" id="SSF103088">
    <property type="entry name" value="OmpA-like"/>
    <property type="match status" value="1"/>
</dbReference>
<evidence type="ECO:0000256" key="1">
    <source>
        <dbReference type="PROSITE-ProRule" id="PRU00473"/>
    </source>
</evidence>
<dbReference type="InterPro" id="IPR036737">
    <property type="entry name" value="OmpA-like_sf"/>
</dbReference>
<keyword evidence="6" id="KW-1185">Reference proteome</keyword>
<protein>
    <submittedName>
        <fullName evidence="5">OmpA family protein</fullName>
    </submittedName>
</protein>
<name>A0ABX1F0L4_9PROT</name>
<feature type="signal peptide" evidence="3">
    <location>
        <begin position="1"/>
        <end position="20"/>
    </location>
</feature>